<name>A0A6A6MVB2_HEVBR</name>
<dbReference type="Proteomes" id="UP000467840">
    <property type="component" value="Chromosome 15"/>
</dbReference>
<proteinExistence type="predicted"/>
<comment type="caution">
    <text evidence="2">The sequence shown here is derived from an EMBL/GenBank/DDBJ whole genome shotgun (WGS) entry which is preliminary data.</text>
</comment>
<dbReference type="PANTHER" id="PTHR34278:SF1">
    <property type="entry name" value="PROTEIN THI031, PUTATIVE-RELATED"/>
    <property type="match status" value="1"/>
</dbReference>
<reference evidence="2 3" key="1">
    <citation type="journal article" date="2020" name="Mol. Plant">
        <title>The Chromosome-Based Rubber Tree Genome Provides New Insights into Spurge Genome Evolution and Rubber Biosynthesis.</title>
        <authorList>
            <person name="Liu J."/>
            <person name="Shi C."/>
            <person name="Shi C.C."/>
            <person name="Li W."/>
            <person name="Zhang Q.J."/>
            <person name="Zhang Y."/>
            <person name="Li K."/>
            <person name="Lu H.F."/>
            <person name="Shi C."/>
            <person name="Zhu S.T."/>
            <person name="Xiao Z.Y."/>
            <person name="Nan H."/>
            <person name="Yue Y."/>
            <person name="Zhu X.G."/>
            <person name="Wu Y."/>
            <person name="Hong X.N."/>
            <person name="Fan G.Y."/>
            <person name="Tong Y."/>
            <person name="Zhang D."/>
            <person name="Mao C.L."/>
            <person name="Liu Y.L."/>
            <person name="Hao S.J."/>
            <person name="Liu W.Q."/>
            <person name="Lv M.Q."/>
            <person name="Zhang H.B."/>
            <person name="Liu Y."/>
            <person name="Hu-Tang G.R."/>
            <person name="Wang J.P."/>
            <person name="Wang J.H."/>
            <person name="Sun Y.H."/>
            <person name="Ni S.B."/>
            <person name="Chen W.B."/>
            <person name="Zhang X.C."/>
            <person name="Jiao Y.N."/>
            <person name="Eichler E.E."/>
            <person name="Li G.H."/>
            <person name="Liu X."/>
            <person name="Gao L.Z."/>
        </authorList>
    </citation>
    <scope>NUCLEOTIDE SEQUENCE [LARGE SCALE GENOMIC DNA]</scope>
    <source>
        <strain evidence="3">cv. GT1</strain>
        <tissue evidence="2">Leaf</tissue>
    </source>
</reference>
<dbReference type="EMBL" id="JAAGAX010000005">
    <property type="protein sequence ID" value="KAF2316525.1"/>
    <property type="molecule type" value="Genomic_DNA"/>
</dbReference>
<evidence type="ECO:0000313" key="2">
    <source>
        <dbReference type="EMBL" id="KAF2316525.1"/>
    </source>
</evidence>
<dbReference type="AlphaFoldDB" id="A0A6A6MVB2"/>
<sequence>MEWLGPTGSCLLHGTPSPTPDSSTGLTLPLLPIIRQGPPSTTNHSKFTGKCTRPRCNGCHLHPSCKSKDKTKGTEKLKSLDVASNYRLINWRMVDGRPGLNFSWGFCYWDLNHLANEDDYLDDDIDGDYDSYWEMRLRAQERWMKGFRLKKLLMLIWVLG</sequence>
<accession>A0A6A6MVB2</accession>
<evidence type="ECO:0000313" key="3">
    <source>
        <dbReference type="Proteomes" id="UP000467840"/>
    </source>
</evidence>
<protein>
    <submittedName>
        <fullName evidence="2">Uncharacterized protein</fullName>
    </submittedName>
</protein>
<evidence type="ECO:0000256" key="1">
    <source>
        <dbReference type="SAM" id="MobiDB-lite"/>
    </source>
</evidence>
<keyword evidence="3" id="KW-1185">Reference proteome</keyword>
<gene>
    <name evidence="2" type="ORF">GH714_041866</name>
</gene>
<feature type="region of interest" description="Disordered" evidence="1">
    <location>
        <begin position="1"/>
        <end position="25"/>
    </location>
</feature>
<organism evidence="2 3">
    <name type="scientific">Hevea brasiliensis</name>
    <name type="common">Para rubber tree</name>
    <name type="synonym">Siphonia brasiliensis</name>
    <dbReference type="NCBI Taxonomy" id="3981"/>
    <lineage>
        <taxon>Eukaryota</taxon>
        <taxon>Viridiplantae</taxon>
        <taxon>Streptophyta</taxon>
        <taxon>Embryophyta</taxon>
        <taxon>Tracheophyta</taxon>
        <taxon>Spermatophyta</taxon>
        <taxon>Magnoliopsida</taxon>
        <taxon>eudicotyledons</taxon>
        <taxon>Gunneridae</taxon>
        <taxon>Pentapetalae</taxon>
        <taxon>rosids</taxon>
        <taxon>fabids</taxon>
        <taxon>Malpighiales</taxon>
        <taxon>Euphorbiaceae</taxon>
        <taxon>Crotonoideae</taxon>
        <taxon>Micrandreae</taxon>
        <taxon>Hevea</taxon>
    </lineage>
</organism>
<dbReference type="PANTHER" id="PTHR34278">
    <property type="entry name" value="PROTEIN THI031, PUTATIVE-RELATED"/>
    <property type="match status" value="1"/>
</dbReference>